<gene>
    <name evidence="1" type="ORF">SKAU_G00354880</name>
</gene>
<accession>A0A9Q1IGC5</accession>
<dbReference type="AlphaFoldDB" id="A0A9Q1IGC5"/>
<evidence type="ECO:0000313" key="1">
    <source>
        <dbReference type="EMBL" id="KAJ8338702.1"/>
    </source>
</evidence>
<evidence type="ECO:0000313" key="2">
    <source>
        <dbReference type="Proteomes" id="UP001152622"/>
    </source>
</evidence>
<keyword evidence="2" id="KW-1185">Reference proteome</keyword>
<comment type="caution">
    <text evidence="1">The sequence shown here is derived from an EMBL/GenBank/DDBJ whole genome shotgun (WGS) entry which is preliminary data.</text>
</comment>
<proteinExistence type="predicted"/>
<sequence>MTRTRAFRKSDQLFVSWAPACKGKAISKQRLSHWLVEAIVMAYGSKGVTPRSGLPNSVTSMMQLAFTPPVQMKPSWRFLRDVGTVSKNSSKCGNIPIITTWTHNVTPARICILMLDF</sequence>
<dbReference type="PANTHER" id="PTHR35617">
    <property type="entry name" value="PHAGE_INTEGRASE DOMAIN-CONTAINING PROTEIN"/>
    <property type="match status" value="1"/>
</dbReference>
<dbReference type="Proteomes" id="UP001152622">
    <property type="component" value="Chromosome 17"/>
</dbReference>
<dbReference type="OrthoDB" id="8954815at2759"/>
<protein>
    <submittedName>
        <fullName evidence="1">Uncharacterized protein</fullName>
    </submittedName>
</protein>
<reference evidence="1" key="1">
    <citation type="journal article" date="2023" name="Science">
        <title>Genome structures resolve the early diversification of teleost fishes.</title>
        <authorList>
            <person name="Parey E."/>
            <person name="Louis A."/>
            <person name="Montfort J."/>
            <person name="Bouchez O."/>
            <person name="Roques C."/>
            <person name="Iampietro C."/>
            <person name="Lluch J."/>
            <person name="Castinel A."/>
            <person name="Donnadieu C."/>
            <person name="Desvignes T."/>
            <person name="Floi Bucao C."/>
            <person name="Jouanno E."/>
            <person name="Wen M."/>
            <person name="Mejri S."/>
            <person name="Dirks R."/>
            <person name="Jansen H."/>
            <person name="Henkel C."/>
            <person name="Chen W.J."/>
            <person name="Zahm M."/>
            <person name="Cabau C."/>
            <person name="Klopp C."/>
            <person name="Thompson A.W."/>
            <person name="Robinson-Rechavi M."/>
            <person name="Braasch I."/>
            <person name="Lecointre G."/>
            <person name="Bobe J."/>
            <person name="Postlethwait J.H."/>
            <person name="Berthelot C."/>
            <person name="Roest Crollius H."/>
            <person name="Guiguen Y."/>
        </authorList>
    </citation>
    <scope>NUCLEOTIDE SEQUENCE</scope>
    <source>
        <strain evidence="1">WJC10195</strain>
    </source>
</reference>
<name>A0A9Q1IGC5_SYNKA</name>
<dbReference type="EMBL" id="JAINUF010000017">
    <property type="protein sequence ID" value="KAJ8338702.1"/>
    <property type="molecule type" value="Genomic_DNA"/>
</dbReference>
<dbReference type="PANTHER" id="PTHR35617:SF3">
    <property type="entry name" value="CORE-BINDING (CB) DOMAIN-CONTAINING PROTEIN"/>
    <property type="match status" value="1"/>
</dbReference>
<organism evidence="1 2">
    <name type="scientific">Synaphobranchus kaupii</name>
    <name type="common">Kaup's arrowtooth eel</name>
    <dbReference type="NCBI Taxonomy" id="118154"/>
    <lineage>
        <taxon>Eukaryota</taxon>
        <taxon>Metazoa</taxon>
        <taxon>Chordata</taxon>
        <taxon>Craniata</taxon>
        <taxon>Vertebrata</taxon>
        <taxon>Euteleostomi</taxon>
        <taxon>Actinopterygii</taxon>
        <taxon>Neopterygii</taxon>
        <taxon>Teleostei</taxon>
        <taxon>Anguilliformes</taxon>
        <taxon>Synaphobranchidae</taxon>
        <taxon>Synaphobranchus</taxon>
    </lineage>
</organism>